<dbReference type="GO" id="GO:0008270">
    <property type="term" value="F:zinc ion binding"/>
    <property type="evidence" value="ECO:0007669"/>
    <property type="project" value="TreeGrafter"/>
</dbReference>
<evidence type="ECO:0000313" key="5">
    <source>
        <dbReference type="Proteomes" id="UP000288716"/>
    </source>
</evidence>
<dbReference type="EMBL" id="NCKV01004733">
    <property type="protein sequence ID" value="RWS24552.1"/>
    <property type="molecule type" value="Genomic_DNA"/>
</dbReference>
<keyword evidence="5" id="KW-1185">Reference proteome</keyword>
<dbReference type="InterPro" id="IPR008584">
    <property type="entry name" value="CXXC_Zn-binding_euk"/>
</dbReference>
<dbReference type="AlphaFoldDB" id="A0A443SAK7"/>
<proteinExistence type="inferred from homology"/>
<evidence type="ECO:0000256" key="3">
    <source>
        <dbReference type="ARBA" id="ARBA00022833"/>
    </source>
</evidence>
<evidence type="ECO:0000256" key="1">
    <source>
        <dbReference type="ARBA" id="ARBA00007818"/>
    </source>
</evidence>
<keyword evidence="2" id="KW-0479">Metal-binding</keyword>
<dbReference type="PANTHER" id="PTHR12857:SF0">
    <property type="entry name" value="CXXC MOTIF CONTAINING ZINC BINDING PROTEIN"/>
    <property type="match status" value="1"/>
</dbReference>
<dbReference type="PANTHER" id="PTHR12857">
    <property type="entry name" value="CXXC MOTIF CONTAINING ZINC BINDING PROTEIN"/>
    <property type="match status" value="1"/>
</dbReference>
<dbReference type="VEuPathDB" id="VectorBase:LDEU007489"/>
<sequence>MVKIGLQIKANLENVTNLTAVGDDFRWFLKIRNTFTTSFNIQFTCANCGEASDKWLYLTAEAFKKQETDCILIKEKMPIKGSRGEANLVLKCKLCSRENTVSLIENSLSTYTIDDSNNFKTIVAFECRGVEPNDFSARNGFSAEGVESNTKFENINLEEDWVDYDEKSKESVGIYELTHKFIKL</sequence>
<dbReference type="STRING" id="299467.A0A443SAK7"/>
<organism evidence="4 5">
    <name type="scientific">Leptotrombidium deliense</name>
    <dbReference type="NCBI Taxonomy" id="299467"/>
    <lineage>
        <taxon>Eukaryota</taxon>
        <taxon>Metazoa</taxon>
        <taxon>Ecdysozoa</taxon>
        <taxon>Arthropoda</taxon>
        <taxon>Chelicerata</taxon>
        <taxon>Arachnida</taxon>
        <taxon>Acari</taxon>
        <taxon>Acariformes</taxon>
        <taxon>Trombidiformes</taxon>
        <taxon>Prostigmata</taxon>
        <taxon>Anystina</taxon>
        <taxon>Parasitengona</taxon>
        <taxon>Trombiculoidea</taxon>
        <taxon>Trombiculidae</taxon>
        <taxon>Leptotrombidium</taxon>
    </lineage>
</organism>
<protein>
    <submittedName>
        <fullName evidence="4">UPF0587 protein-like protein</fullName>
    </submittedName>
</protein>
<reference evidence="4 5" key="1">
    <citation type="journal article" date="2018" name="Gigascience">
        <title>Genomes of trombidid mites reveal novel predicted allergens and laterally-transferred genes associated with secondary metabolism.</title>
        <authorList>
            <person name="Dong X."/>
            <person name="Chaisiri K."/>
            <person name="Xia D."/>
            <person name="Armstrong S.D."/>
            <person name="Fang Y."/>
            <person name="Donnelly M.J."/>
            <person name="Kadowaki T."/>
            <person name="McGarry J.W."/>
            <person name="Darby A.C."/>
            <person name="Makepeace B.L."/>
        </authorList>
    </citation>
    <scope>NUCLEOTIDE SEQUENCE [LARGE SCALE GENOMIC DNA]</scope>
    <source>
        <strain evidence="4">UoL-UT</strain>
    </source>
</reference>
<evidence type="ECO:0000256" key="2">
    <source>
        <dbReference type="ARBA" id="ARBA00022723"/>
    </source>
</evidence>
<name>A0A443SAK7_9ACAR</name>
<dbReference type="OrthoDB" id="10248838at2759"/>
<evidence type="ECO:0000313" key="4">
    <source>
        <dbReference type="EMBL" id="RWS24552.1"/>
    </source>
</evidence>
<dbReference type="SUPFAM" id="SSF141678">
    <property type="entry name" value="MAL13P1.257-like"/>
    <property type="match status" value="1"/>
</dbReference>
<gene>
    <name evidence="4" type="ORF">B4U80_09843</name>
</gene>
<comment type="caution">
    <text evidence="4">The sequence shown here is derived from an EMBL/GenBank/DDBJ whole genome shotgun (WGS) entry which is preliminary data.</text>
</comment>
<keyword evidence="3" id="KW-0862">Zinc</keyword>
<dbReference type="Pfam" id="PF05907">
    <property type="entry name" value="CXXC_Zn-b_euk"/>
    <property type="match status" value="1"/>
</dbReference>
<accession>A0A443SAK7</accession>
<comment type="similarity">
    <text evidence="1">Belongs to the UPF0587 family.</text>
</comment>
<dbReference type="Proteomes" id="UP000288716">
    <property type="component" value="Unassembled WGS sequence"/>
</dbReference>